<dbReference type="KEGG" id="cavi:CAV_0169"/>
<dbReference type="InterPro" id="IPR029058">
    <property type="entry name" value="AB_hydrolase_fold"/>
</dbReference>
<dbReference type="SUPFAM" id="SSF53474">
    <property type="entry name" value="alpha/beta-Hydrolases"/>
    <property type="match status" value="1"/>
</dbReference>
<dbReference type="OrthoDB" id="9804993at2"/>
<sequence length="213" mass="23938">MKKLGLYLTVFYVFAIAFIQVEASELKKLYVVHGFGSNSSSHWFKWLKTELENDNSELEVKILDLPNSTNPKPNEWLSTIKENVGKVDENTYFVAHSLGCISTLIYLNSLDDNTKIGGFVFVGGFYEPLDILPQLRAFTSISLNFNKLQKMTNKGFVLSAKDDKIVPTKLSENLANKLKAKFIQTQSGGHFGDKKTVEKVPVLLDIIQENLGI</sequence>
<gene>
    <name evidence="1" type="ORF">CAV_0169</name>
</gene>
<proteinExistence type="predicted"/>
<protein>
    <submittedName>
        <fullName evidence="1">Alpha/beta hydrolase family protein</fullName>
    </submittedName>
</protein>
<dbReference type="Pfam" id="PF06821">
    <property type="entry name" value="Ser_hydrolase"/>
    <property type="match status" value="1"/>
</dbReference>
<evidence type="ECO:0000313" key="1">
    <source>
        <dbReference type="EMBL" id="ASQ29841.1"/>
    </source>
</evidence>
<dbReference type="Gene3D" id="3.40.50.1820">
    <property type="entry name" value="alpha/beta hydrolase"/>
    <property type="match status" value="1"/>
</dbReference>
<reference evidence="1 2" key="1">
    <citation type="submission" date="2017-07" db="EMBL/GenBank/DDBJ databases">
        <title>Analysis of two Campylobacter avium genomes and identification of a novel hippuricase gene.</title>
        <authorList>
            <person name="Miller W.G."/>
            <person name="Chapman M.H."/>
            <person name="Yee E."/>
            <person name="Revez J."/>
            <person name="Bono J.L."/>
            <person name="Rossi M."/>
        </authorList>
    </citation>
    <scope>NUCLEOTIDE SEQUENCE [LARGE SCALE GENOMIC DNA]</scope>
    <source>
        <strain evidence="1 2">LMG 24591</strain>
    </source>
</reference>
<dbReference type="InterPro" id="IPR010662">
    <property type="entry name" value="RBBP9/YdeN"/>
</dbReference>
<keyword evidence="1" id="KW-0378">Hydrolase</keyword>
<dbReference type="PANTHER" id="PTHR15394">
    <property type="entry name" value="SERINE HYDROLASE RBBP9"/>
    <property type="match status" value="1"/>
</dbReference>
<accession>A0A222MVL3</accession>
<name>A0A222MVL3_9BACT</name>
<dbReference type="GO" id="GO:0016787">
    <property type="term" value="F:hydrolase activity"/>
    <property type="evidence" value="ECO:0007669"/>
    <property type="project" value="UniProtKB-KW"/>
</dbReference>
<keyword evidence="2" id="KW-1185">Reference proteome</keyword>
<dbReference type="RefSeq" id="WP_094324638.1">
    <property type="nucleotide sequence ID" value="NZ_CP022347.1"/>
</dbReference>
<dbReference type="PANTHER" id="PTHR15394:SF3">
    <property type="entry name" value="SERINE HYDROLASE RBBP9"/>
    <property type="match status" value="1"/>
</dbReference>
<organism evidence="1 2">
    <name type="scientific">Campylobacter avium LMG 24591</name>
    <dbReference type="NCBI Taxonomy" id="522484"/>
    <lineage>
        <taxon>Bacteria</taxon>
        <taxon>Pseudomonadati</taxon>
        <taxon>Campylobacterota</taxon>
        <taxon>Epsilonproteobacteria</taxon>
        <taxon>Campylobacterales</taxon>
        <taxon>Campylobacteraceae</taxon>
        <taxon>Campylobacter</taxon>
    </lineage>
</organism>
<dbReference type="Proteomes" id="UP000201169">
    <property type="component" value="Chromosome"/>
</dbReference>
<evidence type="ECO:0000313" key="2">
    <source>
        <dbReference type="Proteomes" id="UP000201169"/>
    </source>
</evidence>
<dbReference type="AlphaFoldDB" id="A0A222MVL3"/>
<dbReference type="EMBL" id="CP022347">
    <property type="protein sequence ID" value="ASQ29841.1"/>
    <property type="molecule type" value="Genomic_DNA"/>
</dbReference>